<evidence type="ECO:0000313" key="1">
    <source>
        <dbReference type="EMBL" id="AYV82941.1"/>
    </source>
</evidence>
<organism evidence="1">
    <name type="scientific">Hyperionvirus sp</name>
    <dbReference type="NCBI Taxonomy" id="2487770"/>
    <lineage>
        <taxon>Viruses</taxon>
        <taxon>Varidnaviria</taxon>
        <taxon>Bamfordvirae</taxon>
        <taxon>Nucleocytoviricota</taxon>
        <taxon>Megaviricetes</taxon>
        <taxon>Imitervirales</taxon>
        <taxon>Mimiviridae</taxon>
        <taxon>Klosneuvirinae</taxon>
    </lineage>
</organism>
<dbReference type="Gene3D" id="3.80.10.10">
    <property type="entry name" value="Ribonuclease Inhibitor"/>
    <property type="match status" value="1"/>
</dbReference>
<name>A0A3G5A9R7_9VIRU</name>
<reference evidence="1" key="1">
    <citation type="submission" date="2018-10" db="EMBL/GenBank/DDBJ databases">
        <title>Hidden diversity of soil giant viruses.</title>
        <authorList>
            <person name="Schulz F."/>
            <person name="Alteio L."/>
            <person name="Goudeau D."/>
            <person name="Ryan E.M."/>
            <person name="Malmstrom R.R."/>
            <person name="Blanchard J."/>
            <person name="Woyke T."/>
        </authorList>
    </citation>
    <scope>NUCLEOTIDE SEQUENCE</scope>
    <source>
        <strain evidence="1">HYV1</strain>
    </source>
</reference>
<proteinExistence type="predicted"/>
<protein>
    <submittedName>
        <fullName evidence="1">Uncharacterized protein</fullName>
    </submittedName>
</protein>
<dbReference type="EMBL" id="MK072385">
    <property type="protein sequence ID" value="AYV82941.1"/>
    <property type="molecule type" value="Genomic_DNA"/>
</dbReference>
<dbReference type="InterPro" id="IPR032675">
    <property type="entry name" value="LRR_dom_sf"/>
</dbReference>
<dbReference type="SUPFAM" id="SSF52047">
    <property type="entry name" value="RNI-like"/>
    <property type="match status" value="1"/>
</dbReference>
<accession>A0A3G5A9R7</accession>
<gene>
    <name evidence="1" type="ORF">Hyperionvirus3_87</name>
</gene>
<sequence length="230" mass="25470">MNHLTNIETLVAVIATVRGLALPSGPNDATLSQFIKLRTLSLNLSSCGSNPISDDSVSRLVNLTELNITVCQGISDQSLILLKNLRVLRLAHCSLITDKSISELVSLVSLELDAMNVRGSCFKSLSNLRELSVSNGERPFSNEIKCLTGLERLEIGQYQPISGPQIKCLVNLVSLTIWCATRGPRLNLTVVLHELKKLKKVDIASYSRSLEWETYFKNRDVEFVEKIVSD</sequence>